<sequence length="554" mass="63952">MGMCSLALYLIWDARNAKKFAWTDVDTNTLSLGQDEYGVERGRFARICVEIDLRLKLLSRVKVGRRTYSIEYEVGFLFGPWMLAQKKVARRVNGRKHNTESINGSRFNVRGRWTMPVNNRLRFEVLNEEVDSMEVGEEENGADQMEDDNVHKEVARWKLELLGRGKEGVLPRLLRDMCKNHKIDIMIICEPRISGSRADSVIKKFGWSFSIKKEAQGFAGVFGFVGMMIILRLKMSFFHLEVEEVEERIDRGVCNIEWHECFSNYRVVHLPPLCSDHRPVLVTTMDKGDKVSLMCGKAFVNRGIRWNTWSIGDGRNIRFWKNPWLENFGPLEKWLCIDGEPHSLLEGKDVIRWRLSGYGDFSVKSAYDSLIWKNPAGRSSLWKKVWKIASNAYCPKCCNVEESCLHAIRDCTDAKLIWKRLGFVLDARLAWEKGFRRVWFEIDSKVAVNMICNGCDPHHPLARLVREAKSLLDKNWLVKMSYTFREANQVADFIVGRAMLSRCSVDFFANPFEGCGLLLLGGALAFRDEKGDGTMRLRLYPRVNSAYELPMRDK</sequence>
<dbReference type="GO" id="GO:0003676">
    <property type="term" value="F:nucleic acid binding"/>
    <property type="evidence" value="ECO:0007669"/>
    <property type="project" value="InterPro"/>
</dbReference>
<dbReference type="InterPro" id="IPR044730">
    <property type="entry name" value="RNase_H-like_dom_plant"/>
</dbReference>
<name>A0A834XHZ7_9FABA</name>
<organism evidence="2 3">
    <name type="scientific">Senna tora</name>
    <dbReference type="NCBI Taxonomy" id="362788"/>
    <lineage>
        <taxon>Eukaryota</taxon>
        <taxon>Viridiplantae</taxon>
        <taxon>Streptophyta</taxon>
        <taxon>Embryophyta</taxon>
        <taxon>Tracheophyta</taxon>
        <taxon>Spermatophyta</taxon>
        <taxon>Magnoliopsida</taxon>
        <taxon>eudicotyledons</taxon>
        <taxon>Gunneridae</taxon>
        <taxon>Pentapetalae</taxon>
        <taxon>rosids</taxon>
        <taxon>fabids</taxon>
        <taxon>Fabales</taxon>
        <taxon>Fabaceae</taxon>
        <taxon>Caesalpinioideae</taxon>
        <taxon>Cassia clade</taxon>
        <taxon>Senna</taxon>
    </lineage>
</organism>
<keyword evidence="3" id="KW-1185">Reference proteome</keyword>
<dbReference type="CDD" id="cd06222">
    <property type="entry name" value="RNase_H_like"/>
    <property type="match status" value="1"/>
</dbReference>
<dbReference type="GO" id="GO:0004523">
    <property type="term" value="F:RNA-DNA hybrid ribonuclease activity"/>
    <property type="evidence" value="ECO:0007669"/>
    <property type="project" value="InterPro"/>
</dbReference>
<evidence type="ECO:0000313" key="2">
    <source>
        <dbReference type="EMBL" id="KAF7844567.1"/>
    </source>
</evidence>
<dbReference type="Proteomes" id="UP000634136">
    <property type="component" value="Unassembled WGS sequence"/>
</dbReference>
<proteinExistence type="predicted"/>
<dbReference type="Gene3D" id="3.30.420.10">
    <property type="entry name" value="Ribonuclease H-like superfamily/Ribonuclease H"/>
    <property type="match status" value="1"/>
</dbReference>
<dbReference type="PANTHER" id="PTHR34023:SF5">
    <property type="entry name" value="RNASE H TYPE-1 DOMAIN-CONTAINING PROTEIN"/>
    <property type="match status" value="1"/>
</dbReference>
<dbReference type="InterPro" id="IPR036397">
    <property type="entry name" value="RNaseH_sf"/>
</dbReference>
<feature type="domain" description="RNase H type-1" evidence="1">
    <location>
        <begin position="428"/>
        <end position="495"/>
    </location>
</feature>
<evidence type="ECO:0000259" key="1">
    <source>
        <dbReference type="Pfam" id="PF13456"/>
    </source>
</evidence>
<dbReference type="Pfam" id="PF13456">
    <property type="entry name" value="RVT_3"/>
    <property type="match status" value="1"/>
</dbReference>
<dbReference type="PANTHER" id="PTHR34023">
    <property type="entry name" value="RNASE H DOMAIN-CONTAINING PROTEIN"/>
    <property type="match status" value="1"/>
</dbReference>
<comment type="caution">
    <text evidence="2">The sequence shown here is derived from an EMBL/GenBank/DDBJ whole genome shotgun (WGS) entry which is preliminary data.</text>
</comment>
<reference evidence="2" key="1">
    <citation type="submission" date="2020-09" db="EMBL/GenBank/DDBJ databases">
        <title>Genome-Enabled Discovery of Anthraquinone Biosynthesis in Senna tora.</title>
        <authorList>
            <person name="Kang S.-H."/>
            <person name="Pandey R.P."/>
            <person name="Lee C.-M."/>
            <person name="Sim J.-S."/>
            <person name="Jeong J.-T."/>
            <person name="Choi B.-S."/>
            <person name="Jung M."/>
            <person name="Ginzburg D."/>
            <person name="Zhao K."/>
            <person name="Won S.Y."/>
            <person name="Oh T.-J."/>
            <person name="Yu Y."/>
            <person name="Kim N.-H."/>
            <person name="Lee O.R."/>
            <person name="Lee T.-H."/>
            <person name="Bashyal P."/>
            <person name="Kim T.-S."/>
            <person name="Lee W.-H."/>
            <person name="Kawkins C."/>
            <person name="Kim C.-K."/>
            <person name="Kim J.S."/>
            <person name="Ahn B.O."/>
            <person name="Rhee S.Y."/>
            <person name="Sohng J.K."/>
        </authorList>
    </citation>
    <scope>NUCLEOTIDE SEQUENCE</scope>
    <source>
        <tissue evidence="2">Leaf</tissue>
    </source>
</reference>
<dbReference type="InterPro" id="IPR002156">
    <property type="entry name" value="RNaseH_domain"/>
</dbReference>
<evidence type="ECO:0000313" key="3">
    <source>
        <dbReference type="Proteomes" id="UP000634136"/>
    </source>
</evidence>
<gene>
    <name evidence="2" type="ORF">G2W53_001472</name>
</gene>
<dbReference type="AlphaFoldDB" id="A0A834XHZ7"/>
<dbReference type="EMBL" id="JAAIUW010000001">
    <property type="protein sequence ID" value="KAF7844567.1"/>
    <property type="molecule type" value="Genomic_DNA"/>
</dbReference>
<protein>
    <submittedName>
        <fullName evidence="2">Ribonuclease H</fullName>
    </submittedName>
</protein>
<accession>A0A834XHZ7</accession>